<feature type="transmembrane region" description="Helical" evidence="7">
    <location>
        <begin position="253"/>
        <end position="270"/>
    </location>
</feature>
<dbReference type="PANTHER" id="PTHR43266">
    <property type="entry name" value="MACROLIDE-EFFLUX PROTEIN"/>
    <property type="match status" value="1"/>
</dbReference>
<feature type="domain" description="Major facilitator superfamily (MFS) profile" evidence="8">
    <location>
        <begin position="1"/>
        <end position="394"/>
    </location>
</feature>
<dbReference type="PANTHER" id="PTHR43266:SF2">
    <property type="entry name" value="MAJOR FACILITATOR SUPERFAMILY (MFS) PROFILE DOMAIN-CONTAINING PROTEIN"/>
    <property type="match status" value="1"/>
</dbReference>
<keyword evidence="10" id="KW-1185">Reference proteome</keyword>
<gene>
    <name evidence="9" type="ORF">M3P05_15460</name>
</gene>
<keyword evidence="6 7" id="KW-0472">Membrane</keyword>
<organism evidence="9 10">
    <name type="scientific">Parendozoicomonas callyspongiae</name>
    <dbReference type="NCBI Taxonomy" id="2942213"/>
    <lineage>
        <taxon>Bacteria</taxon>
        <taxon>Pseudomonadati</taxon>
        <taxon>Pseudomonadota</taxon>
        <taxon>Gammaproteobacteria</taxon>
        <taxon>Oceanospirillales</taxon>
        <taxon>Endozoicomonadaceae</taxon>
        <taxon>Parendozoicomonas</taxon>
    </lineage>
</organism>
<comment type="caution">
    <text evidence="9">The sequence shown here is derived from an EMBL/GenBank/DDBJ whole genome shotgun (WGS) entry which is preliminary data.</text>
</comment>
<dbReference type="EMBL" id="JAMFLX010000023">
    <property type="protein sequence ID" value="MCL6271321.1"/>
    <property type="molecule type" value="Genomic_DNA"/>
</dbReference>
<dbReference type="RefSeq" id="WP_249700860.1">
    <property type="nucleotide sequence ID" value="NZ_JAMFLX010000023.1"/>
</dbReference>
<evidence type="ECO:0000313" key="9">
    <source>
        <dbReference type="EMBL" id="MCL6271321.1"/>
    </source>
</evidence>
<dbReference type="InterPro" id="IPR020846">
    <property type="entry name" value="MFS_dom"/>
</dbReference>
<reference evidence="9 10" key="1">
    <citation type="submission" date="2022-05" db="EMBL/GenBank/DDBJ databases">
        <authorList>
            <person name="Park J.-S."/>
        </authorList>
    </citation>
    <scope>NUCLEOTIDE SEQUENCE [LARGE SCALE GENOMIC DNA]</scope>
    <source>
        <strain evidence="9 10">2012CJ34-2</strain>
    </source>
</reference>
<feature type="transmembrane region" description="Helical" evidence="7">
    <location>
        <begin position="340"/>
        <end position="361"/>
    </location>
</feature>
<dbReference type="Pfam" id="PF07690">
    <property type="entry name" value="MFS_1"/>
    <property type="match status" value="1"/>
</dbReference>
<keyword evidence="3" id="KW-1003">Cell membrane</keyword>
<evidence type="ECO:0000256" key="7">
    <source>
        <dbReference type="SAM" id="Phobius"/>
    </source>
</evidence>
<name>A0ABT0PJA8_9GAMM</name>
<dbReference type="PROSITE" id="PS50850">
    <property type="entry name" value="MFS"/>
    <property type="match status" value="1"/>
</dbReference>
<evidence type="ECO:0000256" key="2">
    <source>
        <dbReference type="ARBA" id="ARBA00022448"/>
    </source>
</evidence>
<feature type="transmembrane region" description="Helical" evidence="7">
    <location>
        <begin position="282"/>
        <end position="300"/>
    </location>
</feature>
<comment type="subcellular location">
    <subcellularLocation>
        <location evidence="1">Cell membrane</location>
        <topology evidence="1">Multi-pass membrane protein</topology>
    </subcellularLocation>
</comment>
<keyword evidence="4 7" id="KW-0812">Transmembrane</keyword>
<feature type="transmembrane region" description="Helical" evidence="7">
    <location>
        <begin position="51"/>
        <end position="70"/>
    </location>
</feature>
<evidence type="ECO:0000256" key="4">
    <source>
        <dbReference type="ARBA" id="ARBA00022692"/>
    </source>
</evidence>
<dbReference type="Proteomes" id="UP001203338">
    <property type="component" value="Unassembled WGS sequence"/>
</dbReference>
<evidence type="ECO:0000256" key="1">
    <source>
        <dbReference type="ARBA" id="ARBA00004651"/>
    </source>
</evidence>
<feature type="transmembrane region" description="Helical" evidence="7">
    <location>
        <begin position="218"/>
        <end position="241"/>
    </location>
</feature>
<dbReference type="SUPFAM" id="SSF103473">
    <property type="entry name" value="MFS general substrate transporter"/>
    <property type="match status" value="1"/>
</dbReference>
<dbReference type="InterPro" id="IPR036259">
    <property type="entry name" value="MFS_trans_sf"/>
</dbReference>
<evidence type="ECO:0000259" key="8">
    <source>
        <dbReference type="PROSITE" id="PS50850"/>
    </source>
</evidence>
<feature type="transmembrane region" description="Helical" evidence="7">
    <location>
        <begin position="306"/>
        <end position="328"/>
    </location>
</feature>
<dbReference type="CDD" id="cd06173">
    <property type="entry name" value="MFS_MefA_like"/>
    <property type="match status" value="1"/>
</dbReference>
<evidence type="ECO:0000256" key="5">
    <source>
        <dbReference type="ARBA" id="ARBA00022989"/>
    </source>
</evidence>
<evidence type="ECO:0000256" key="6">
    <source>
        <dbReference type="ARBA" id="ARBA00023136"/>
    </source>
</evidence>
<dbReference type="Gene3D" id="1.20.1250.20">
    <property type="entry name" value="MFS general substrate transporter like domains"/>
    <property type="match status" value="1"/>
</dbReference>
<feature type="transmembrane region" description="Helical" evidence="7">
    <location>
        <begin position="12"/>
        <end position="39"/>
    </location>
</feature>
<proteinExistence type="predicted"/>
<sequence>MNVLLSNRNYRHLFFAQITSLAGTGISTIALALLAYNLAGDRAGSVLGTALALKMFAYVILAPVIGAFAHKLPRKQWLAGLDLVRAGLILLLPFVSEIWHIYLLILAINSCSAGFTPVYQSVLPQVLPDKQQYMKALSWSRLAYDLEQLLSPTLAGLLLTVMSFRGLFIADAITFLLSGALIITAVIPAALQPERKKSIIHNLQFGIRSYLKTPRLRAVLGAYMAVASASAMAIVNTVIYVSEALNKSEQETAMAMAAMGFGSMLIALNLPRWLKKHEIRSVILTGCIMIVAALAVGISLPSWSVFLLLWFVLGMGTSLIQTPVGALINRSCRESDSPAFFAANFSLSHLCWFFTYLLAGWGSATLGLTHAFMMMTALSLAGLLVALKTYPKHDPEELEHAHPGNDGEPETVHSHHFVIDIDHPEWPVKP</sequence>
<keyword evidence="5 7" id="KW-1133">Transmembrane helix</keyword>
<feature type="transmembrane region" description="Helical" evidence="7">
    <location>
        <begin position="168"/>
        <end position="191"/>
    </location>
</feature>
<feature type="transmembrane region" description="Helical" evidence="7">
    <location>
        <begin position="367"/>
        <end position="387"/>
    </location>
</feature>
<evidence type="ECO:0000313" key="10">
    <source>
        <dbReference type="Proteomes" id="UP001203338"/>
    </source>
</evidence>
<keyword evidence="2" id="KW-0813">Transport</keyword>
<accession>A0ABT0PJA8</accession>
<protein>
    <submittedName>
        <fullName evidence="9">MFS transporter</fullName>
    </submittedName>
</protein>
<dbReference type="InterPro" id="IPR011701">
    <property type="entry name" value="MFS"/>
</dbReference>
<evidence type="ECO:0000256" key="3">
    <source>
        <dbReference type="ARBA" id="ARBA00022475"/>
    </source>
</evidence>